<organism evidence="1 2">
    <name type="scientific">Aegilops tauschii subsp. strangulata</name>
    <name type="common">Goatgrass</name>
    <dbReference type="NCBI Taxonomy" id="200361"/>
    <lineage>
        <taxon>Eukaryota</taxon>
        <taxon>Viridiplantae</taxon>
        <taxon>Streptophyta</taxon>
        <taxon>Embryophyta</taxon>
        <taxon>Tracheophyta</taxon>
        <taxon>Spermatophyta</taxon>
        <taxon>Magnoliopsida</taxon>
        <taxon>Liliopsida</taxon>
        <taxon>Poales</taxon>
        <taxon>Poaceae</taxon>
        <taxon>BOP clade</taxon>
        <taxon>Pooideae</taxon>
        <taxon>Triticodae</taxon>
        <taxon>Triticeae</taxon>
        <taxon>Triticinae</taxon>
        <taxon>Aegilops</taxon>
    </lineage>
</organism>
<sequence length="127" mass="14537">APGSCLSPLSPQVHSRSQHLTPHLFAASPESPLLAEDAAPRTATGFPKVRKSMKVWKIFKLLKIWKTYNSWWSDYVICLFSLETWTLAPLILLVVKPLCSFWLCGTPRNMYFSICRTISFCWLRGTF</sequence>
<reference evidence="2" key="2">
    <citation type="journal article" date="2017" name="Nat. Plants">
        <title>The Aegilops tauschii genome reveals multiple impacts of transposons.</title>
        <authorList>
            <person name="Zhao G."/>
            <person name="Zou C."/>
            <person name="Li K."/>
            <person name="Wang K."/>
            <person name="Li T."/>
            <person name="Gao L."/>
            <person name="Zhang X."/>
            <person name="Wang H."/>
            <person name="Yang Z."/>
            <person name="Liu X."/>
            <person name="Jiang W."/>
            <person name="Mao L."/>
            <person name="Kong X."/>
            <person name="Jiao Y."/>
            <person name="Jia J."/>
        </authorList>
    </citation>
    <scope>NUCLEOTIDE SEQUENCE [LARGE SCALE GENOMIC DNA]</scope>
    <source>
        <strain evidence="2">cv. AL8/78</strain>
    </source>
</reference>
<keyword evidence="2" id="KW-1185">Reference proteome</keyword>
<dbReference type="EnsemblPlants" id="AET2Gv20086800.1">
    <property type="protein sequence ID" value="AET2Gv20086800.1"/>
    <property type="gene ID" value="AET2Gv20086800"/>
</dbReference>
<protein>
    <submittedName>
        <fullName evidence="1">Uncharacterized protein</fullName>
    </submittedName>
</protein>
<dbReference type="Proteomes" id="UP000015105">
    <property type="component" value="Chromosome 2D"/>
</dbReference>
<accession>A0A453ADV5</accession>
<name>A0A453ADV5_AEGTS</name>
<reference evidence="2" key="1">
    <citation type="journal article" date="2014" name="Science">
        <title>Ancient hybridizations among the ancestral genomes of bread wheat.</title>
        <authorList>
            <consortium name="International Wheat Genome Sequencing Consortium,"/>
            <person name="Marcussen T."/>
            <person name="Sandve S.R."/>
            <person name="Heier L."/>
            <person name="Spannagl M."/>
            <person name="Pfeifer M."/>
            <person name="Jakobsen K.S."/>
            <person name="Wulff B.B."/>
            <person name="Steuernagel B."/>
            <person name="Mayer K.F."/>
            <person name="Olsen O.A."/>
        </authorList>
    </citation>
    <scope>NUCLEOTIDE SEQUENCE [LARGE SCALE GENOMIC DNA]</scope>
    <source>
        <strain evidence="2">cv. AL8/78</strain>
    </source>
</reference>
<evidence type="ECO:0000313" key="2">
    <source>
        <dbReference type="Proteomes" id="UP000015105"/>
    </source>
</evidence>
<proteinExistence type="predicted"/>
<reference evidence="1" key="3">
    <citation type="journal article" date="2017" name="Nature">
        <title>Genome sequence of the progenitor of the wheat D genome Aegilops tauschii.</title>
        <authorList>
            <person name="Luo M.C."/>
            <person name="Gu Y.Q."/>
            <person name="Puiu D."/>
            <person name="Wang H."/>
            <person name="Twardziok S.O."/>
            <person name="Deal K.R."/>
            <person name="Huo N."/>
            <person name="Zhu T."/>
            <person name="Wang L."/>
            <person name="Wang Y."/>
            <person name="McGuire P.E."/>
            <person name="Liu S."/>
            <person name="Long H."/>
            <person name="Ramasamy R.K."/>
            <person name="Rodriguez J.C."/>
            <person name="Van S.L."/>
            <person name="Yuan L."/>
            <person name="Wang Z."/>
            <person name="Xia Z."/>
            <person name="Xiao L."/>
            <person name="Anderson O.D."/>
            <person name="Ouyang S."/>
            <person name="Liang Y."/>
            <person name="Zimin A.V."/>
            <person name="Pertea G."/>
            <person name="Qi P."/>
            <person name="Bennetzen J.L."/>
            <person name="Dai X."/>
            <person name="Dawson M.W."/>
            <person name="Muller H.G."/>
            <person name="Kugler K."/>
            <person name="Rivarola-Duarte L."/>
            <person name="Spannagl M."/>
            <person name="Mayer K.F.X."/>
            <person name="Lu F.H."/>
            <person name="Bevan M.W."/>
            <person name="Leroy P."/>
            <person name="Li P."/>
            <person name="You F.M."/>
            <person name="Sun Q."/>
            <person name="Liu Z."/>
            <person name="Lyons E."/>
            <person name="Wicker T."/>
            <person name="Salzberg S.L."/>
            <person name="Devos K.M."/>
            <person name="Dvorak J."/>
        </authorList>
    </citation>
    <scope>NUCLEOTIDE SEQUENCE [LARGE SCALE GENOMIC DNA]</scope>
    <source>
        <strain evidence="1">cv. AL8/78</strain>
    </source>
</reference>
<dbReference type="AlphaFoldDB" id="A0A453ADV5"/>
<evidence type="ECO:0000313" key="1">
    <source>
        <dbReference type="EnsemblPlants" id="AET2Gv20086800.1"/>
    </source>
</evidence>
<reference evidence="1" key="5">
    <citation type="journal article" date="2021" name="G3 (Bethesda)">
        <title>Aegilops tauschii genome assembly Aet v5.0 features greater sequence contiguity and improved annotation.</title>
        <authorList>
            <person name="Wang L."/>
            <person name="Zhu T."/>
            <person name="Rodriguez J.C."/>
            <person name="Deal K.R."/>
            <person name="Dubcovsky J."/>
            <person name="McGuire P.E."/>
            <person name="Lux T."/>
            <person name="Spannagl M."/>
            <person name="Mayer K.F.X."/>
            <person name="Baldrich P."/>
            <person name="Meyers B.C."/>
            <person name="Huo N."/>
            <person name="Gu Y.Q."/>
            <person name="Zhou H."/>
            <person name="Devos K.M."/>
            <person name="Bennetzen J.L."/>
            <person name="Unver T."/>
            <person name="Budak H."/>
            <person name="Gulick P.J."/>
            <person name="Galiba G."/>
            <person name="Kalapos B."/>
            <person name="Nelson D.R."/>
            <person name="Li P."/>
            <person name="You F.M."/>
            <person name="Luo M.C."/>
            <person name="Dvorak J."/>
        </authorList>
    </citation>
    <scope>NUCLEOTIDE SEQUENCE [LARGE SCALE GENOMIC DNA]</scope>
    <source>
        <strain evidence="1">cv. AL8/78</strain>
    </source>
</reference>
<reference evidence="1" key="4">
    <citation type="submission" date="2019-03" db="UniProtKB">
        <authorList>
            <consortium name="EnsemblPlants"/>
        </authorList>
    </citation>
    <scope>IDENTIFICATION</scope>
</reference>
<dbReference type="Gramene" id="AET2Gv20086800.1">
    <property type="protein sequence ID" value="AET2Gv20086800.1"/>
    <property type="gene ID" value="AET2Gv20086800"/>
</dbReference>